<feature type="non-terminal residue" evidence="2">
    <location>
        <position position="136"/>
    </location>
</feature>
<accession>A0A433T3K3</accession>
<proteinExistence type="predicted"/>
<feature type="compositionally biased region" description="Polar residues" evidence="1">
    <location>
        <begin position="90"/>
        <end position="107"/>
    </location>
</feature>
<evidence type="ECO:0000313" key="3">
    <source>
        <dbReference type="Proteomes" id="UP000271974"/>
    </source>
</evidence>
<evidence type="ECO:0000313" key="2">
    <source>
        <dbReference type="EMBL" id="RUS76106.1"/>
    </source>
</evidence>
<gene>
    <name evidence="2" type="ORF">EGW08_016137</name>
</gene>
<keyword evidence="3" id="KW-1185">Reference proteome</keyword>
<feature type="region of interest" description="Disordered" evidence="1">
    <location>
        <begin position="84"/>
        <end position="136"/>
    </location>
</feature>
<sequence>MHRAINIKHRIVRRVDIEIAPLATFDTIDLGDEDFESVTQPLSNDNELIVNQESRHYDSNANSCDLVNSHSPLSCNVCATGCEPPGDGGLNQTRTIGGNTSKKSLSQAGGERGQRDAEGSPGAQDVDSVAEVSPAQ</sequence>
<organism evidence="2 3">
    <name type="scientific">Elysia chlorotica</name>
    <name type="common">Eastern emerald elysia</name>
    <name type="synonym">Sea slug</name>
    <dbReference type="NCBI Taxonomy" id="188477"/>
    <lineage>
        <taxon>Eukaryota</taxon>
        <taxon>Metazoa</taxon>
        <taxon>Spiralia</taxon>
        <taxon>Lophotrochozoa</taxon>
        <taxon>Mollusca</taxon>
        <taxon>Gastropoda</taxon>
        <taxon>Heterobranchia</taxon>
        <taxon>Euthyneura</taxon>
        <taxon>Panpulmonata</taxon>
        <taxon>Sacoglossa</taxon>
        <taxon>Placobranchoidea</taxon>
        <taxon>Plakobranchidae</taxon>
        <taxon>Elysia</taxon>
    </lineage>
</organism>
<dbReference type="EMBL" id="RQTK01000687">
    <property type="protein sequence ID" value="RUS76106.1"/>
    <property type="molecule type" value="Genomic_DNA"/>
</dbReference>
<evidence type="ECO:0000256" key="1">
    <source>
        <dbReference type="SAM" id="MobiDB-lite"/>
    </source>
</evidence>
<protein>
    <submittedName>
        <fullName evidence="2">Uncharacterized protein</fullName>
    </submittedName>
</protein>
<dbReference type="Proteomes" id="UP000271974">
    <property type="component" value="Unassembled WGS sequence"/>
</dbReference>
<name>A0A433T3K3_ELYCH</name>
<reference evidence="2 3" key="1">
    <citation type="submission" date="2019-01" db="EMBL/GenBank/DDBJ databases">
        <title>A draft genome assembly of the solar-powered sea slug Elysia chlorotica.</title>
        <authorList>
            <person name="Cai H."/>
            <person name="Li Q."/>
            <person name="Fang X."/>
            <person name="Li J."/>
            <person name="Curtis N.E."/>
            <person name="Altenburger A."/>
            <person name="Shibata T."/>
            <person name="Feng M."/>
            <person name="Maeda T."/>
            <person name="Schwartz J.A."/>
            <person name="Shigenobu S."/>
            <person name="Lundholm N."/>
            <person name="Nishiyama T."/>
            <person name="Yang H."/>
            <person name="Hasebe M."/>
            <person name="Li S."/>
            <person name="Pierce S.K."/>
            <person name="Wang J."/>
        </authorList>
    </citation>
    <scope>NUCLEOTIDE SEQUENCE [LARGE SCALE GENOMIC DNA]</scope>
    <source>
        <strain evidence="2">EC2010</strain>
        <tissue evidence="2">Whole organism of an adult</tissue>
    </source>
</reference>
<comment type="caution">
    <text evidence="2">The sequence shown here is derived from an EMBL/GenBank/DDBJ whole genome shotgun (WGS) entry which is preliminary data.</text>
</comment>
<dbReference type="AlphaFoldDB" id="A0A433T3K3"/>